<dbReference type="GO" id="GO:0006364">
    <property type="term" value="P:rRNA processing"/>
    <property type="evidence" value="ECO:0007669"/>
    <property type="project" value="UniProtKB-UniRule"/>
</dbReference>
<evidence type="ECO:0000259" key="6">
    <source>
        <dbReference type="Pfam" id="PF01782"/>
    </source>
</evidence>
<dbReference type="PANTHER" id="PTHR33692:SF1">
    <property type="entry name" value="RIBOSOME MATURATION FACTOR RIMM"/>
    <property type="match status" value="1"/>
</dbReference>
<keyword evidence="9" id="KW-1185">Reference proteome</keyword>
<dbReference type="GO" id="GO:0005737">
    <property type="term" value="C:cytoplasm"/>
    <property type="evidence" value="ECO:0007669"/>
    <property type="project" value="UniProtKB-SubCell"/>
</dbReference>
<keyword evidence="2 5" id="KW-0690">Ribosome biogenesis</keyword>
<dbReference type="InterPro" id="IPR056792">
    <property type="entry name" value="PRC_RimM"/>
</dbReference>
<evidence type="ECO:0000256" key="5">
    <source>
        <dbReference type="HAMAP-Rule" id="MF_00014"/>
    </source>
</evidence>
<dbReference type="EMBL" id="QSFD01000004">
    <property type="protein sequence ID" value="RHA19174.1"/>
    <property type="molecule type" value="Genomic_DNA"/>
</dbReference>
<dbReference type="InterPro" id="IPR011033">
    <property type="entry name" value="PRC_barrel-like_sf"/>
</dbReference>
<evidence type="ECO:0000259" key="7">
    <source>
        <dbReference type="Pfam" id="PF24986"/>
    </source>
</evidence>
<keyword evidence="4 5" id="KW-0143">Chaperone</keyword>
<feature type="domain" description="Ribosome maturation factor RimM PRC barrel" evidence="7">
    <location>
        <begin position="101"/>
        <end position="166"/>
    </location>
</feature>
<evidence type="ECO:0000256" key="1">
    <source>
        <dbReference type="ARBA" id="ARBA00022490"/>
    </source>
</evidence>
<dbReference type="InterPro" id="IPR011961">
    <property type="entry name" value="RimM"/>
</dbReference>
<proteinExistence type="inferred from homology"/>
<dbReference type="HAMAP" id="MF_00014">
    <property type="entry name" value="Ribosome_mat_RimM"/>
    <property type="match status" value="1"/>
</dbReference>
<name>A0A413R9Q5_9FIRM</name>
<comment type="caution">
    <text evidence="8">The sequence shown here is derived from an EMBL/GenBank/DDBJ whole genome shotgun (WGS) entry which is preliminary data.</text>
</comment>
<dbReference type="AlphaFoldDB" id="A0A413R9Q5"/>
<comment type="similarity">
    <text evidence="5">Belongs to the RimM family.</text>
</comment>
<sequence length="169" mass="19242">MEELFRVGVISNTHGIRGEVKVYPTTDNVRRFDDLKEVILDTGKEQLNLHVTSVKYFKNMVILKFKEFDNINDIIPYKGMDLLVTRENAIPLEDGEYYIADIIGSKVITDEDKILGTLTDVLQTGANDVYVVKTKDGKEVLLPSIEECILDRDIENKIVKVHIMKGLLD</sequence>
<evidence type="ECO:0000313" key="9">
    <source>
        <dbReference type="Proteomes" id="UP000284779"/>
    </source>
</evidence>
<comment type="function">
    <text evidence="5">An accessory protein needed during the final step in the assembly of 30S ribosomal subunit, possibly for assembly of the head region. Essential for efficient processing of 16S rRNA. May be needed both before and after RbfA during the maturation of 16S rRNA. It has affinity for free ribosomal 30S subunits but not for 70S ribosomes.</text>
</comment>
<organism evidence="8 9">
    <name type="scientific">Eubacterium ventriosum</name>
    <dbReference type="NCBI Taxonomy" id="39496"/>
    <lineage>
        <taxon>Bacteria</taxon>
        <taxon>Bacillati</taxon>
        <taxon>Bacillota</taxon>
        <taxon>Clostridia</taxon>
        <taxon>Eubacteriales</taxon>
        <taxon>Eubacteriaceae</taxon>
        <taxon>Eubacterium</taxon>
    </lineage>
</organism>
<dbReference type="Pfam" id="PF24986">
    <property type="entry name" value="PRC_RimM"/>
    <property type="match status" value="1"/>
</dbReference>
<dbReference type="RefSeq" id="WP_117970196.1">
    <property type="nucleotide sequence ID" value="NZ_CAUBDO010000010.1"/>
</dbReference>
<comment type="subcellular location">
    <subcellularLocation>
        <location evidence="5">Cytoplasm</location>
    </subcellularLocation>
</comment>
<evidence type="ECO:0000256" key="3">
    <source>
        <dbReference type="ARBA" id="ARBA00022552"/>
    </source>
</evidence>
<evidence type="ECO:0000256" key="4">
    <source>
        <dbReference type="ARBA" id="ARBA00023186"/>
    </source>
</evidence>
<evidence type="ECO:0000256" key="2">
    <source>
        <dbReference type="ARBA" id="ARBA00022517"/>
    </source>
</evidence>
<dbReference type="InterPro" id="IPR009000">
    <property type="entry name" value="Transl_B-barrel_sf"/>
</dbReference>
<dbReference type="InterPro" id="IPR002676">
    <property type="entry name" value="RimM_N"/>
</dbReference>
<dbReference type="Gene3D" id="2.30.30.240">
    <property type="entry name" value="PRC-barrel domain"/>
    <property type="match status" value="1"/>
</dbReference>
<dbReference type="Gene3D" id="2.40.30.60">
    <property type="entry name" value="RimM"/>
    <property type="match status" value="1"/>
</dbReference>
<dbReference type="GO" id="GO:0043022">
    <property type="term" value="F:ribosome binding"/>
    <property type="evidence" value="ECO:0007669"/>
    <property type="project" value="InterPro"/>
</dbReference>
<dbReference type="NCBIfam" id="TIGR02273">
    <property type="entry name" value="16S_RimM"/>
    <property type="match status" value="1"/>
</dbReference>
<comment type="subunit">
    <text evidence="5">Binds ribosomal protein uS19.</text>
</comment>
<dbReference type="Proteomes" id="UP000284779">
    <property type="component" value="Unassembled WGS sequence"/>
</dbReference>
<accession>A0A413R9Q5</accession>
<dbReference type="GO" id="GO:0042274">
    <property type="term" value="P:ribosomal small subunit biogenesis"/>
    <property type="evidence" value="ECO:0007669"/>
    <property type="project" value="UniProtKB-UniRule"/>
</dbReference>
<feature type="domain" description="RimM N-terminal" evidence="6">
    <location>
        <begin position="7"/>
        <end position="87"/>
    </location>
</feature>
<keyword evidence="3 5" id="KW-0698">rRNA processing</keyword>
<keyword evidence="1 5" id="KW-0963">Cytoplasm</keyword>
<protein>
    <recommendedName>
        <fullName evidence="5">Ribosome maturation factor RimM</fullName>
    </recommendedName>
</protein>
<evidence type="ECO:0000313" key="8">
    <source>
        <dbReference type="EMBL" id="RHA19174.1"/>
    </source>
</evidence>
<gene>
    <name evidence="5" type="primary">rimM</name>
    <name evidence="8" type="ORF">DW944_05415</name>
</gene>
<reference evidence="8 9" key="1">
    <citation type="submission" date="2018-08" db="EMBL/GenBank/DDBJ databases">
        <title>A genome reference for cultivated species of the human gut microbiota.</title>
        <authorList>
            <person name="Zou Y."/>
            <person name="Xue W."/>
            <person name="Luo G."/>
        </authorList>
    </citation>
    <scope>NUCLEOTIDE SEQUENCE [LARGE SCALE GENOMIC DNA]</scope>
    <source>
        <strain evidence="8 9">AM44-11BH</strain>
    </source>
</reference>
<dbReference type="GO" id="GO:0005840">
    <property type="term" value="C:ribosome"/>
    <property type="evidence" value="ECO:0007669"/>
    <property type="project" value="InterPro"/>
</dbReference>
<dbReference type="PANTHER" id="PTHR33692">
    <property type="entry name" value="RIBOSOME MATURATION FACTOR RIMM"/>
    <property type="match status" value="1"/>
</dbReference>
<dbReference type="Pfam" id="PF01782">
    <property type="entry name" value="RimM"/>
    <property type="match status" value="1"/>
</dbReference>
<dbReference type="InterPro" id="IPR036976">
    <property type="entry name" value="RimM_N_sf"/>
</dbReference>
<dbReference type="SUPFAM" id="SSF50346">
    <property type="entry name" value="PRC-barrel domain"/>
    <property type="match status" value="1"/>
</dbReference>
<dbReference type="SUPFAM" id="SSF50447">
    <property type="entry name" value="Translation proteins"/>
    <property type="match status" value="1"/>
</dbReference>
<comment type="domain">
    <text evidence="5">The PRC barrel domain binds ribosomal protein uS19.</text>
</comment>